<comment type="similarity">
    <text evidence="4">Belongs to the ETF beta-subunit/FixA family.</text>
</comment>
<feature type="domain" description="Glyceraldehyde 3-phosphate dehydrogenase NAD(P) binding" evidence="17">
    <location>
        <begin position="4"/>
        <end position="157"/>
    </location>
</feature>
<dbReference type="Pfam" id="PF02800">
    <property type="entry name" value="Gp_dh_C"/>
    <property type="match status" value="1"/>
</dbReference>
<proteinExistence type="inferred from homology"/>
<dbReference type="Gene3D" id="3.30.360.10">
    <property type="entry name" value="Dihydrodipicolinate Reductase, domain 2"/>
    <property type="match status" value="1"/>
</dbReference>
<sequence length="649" mass="70783">MSKANVGINGFGRIGRLVLRAAVETEKVQVVAVNDPFITIDYMVYLFKYDSTHGQFKGTVSYDGDFLIVQKDGKSSHKIKVFNSEDPAAIAWGTVKAEYVVESTGEFTTIEEASAHMQGGAKKVIISAPSADAPMYVVGVNHEKYDSSNEHIISNACSTTNCLAPLAKVINDNFGIIEGAMTTVHAVTATQKTVDGPPREMWRYGRGAGQNIIPASTEAAKAVGEIIPALNGKLTGMAFRVPTPDVSVVDLTVRLEKPASMDDIKKKVRAAAEGRMKGILAYTEDQVVSTDFVSDPHSSIFDAGACILLNPNFVKLVSWYDNEYGYSNRVVDLIKHIHIAHKENRKRPYQTDAESQLRDELYEDQQIDSDRFGNEINIENARNVRNMSQIPSQPSNIDQASGTEVDYDVKIRVKPDRSGVVTEGVQHSMNPFDKIALEEAVKLKEKKIATEVIAFSLGGPKSSEVLETAFAKGADKAIHVQVSDDEAAKLESFHVAKTLQKIVEHEKFDAVFLGKQAIDDDSSQTAPMLAGLPDWPQALYASKVEDGGSGHMKVTREIDGGLDTIKVKVPFVLSADLRLNEPRYATLPNIMKAKKKPSEAIPIKDLGIDITPQTETIEVTEPPVRQAGGFVEDVSALVAKLKVKGLVKA</sequence>
<evidence type="ECO:0000259" key="18">
    <source>
        <dbReference type="SMART" id="SM00893"/>
    </source>
</evidence>
<organism evidence="20">
    <name type="scientific">Caenorhabditis brenneri</name>
    <name type="common">Nematode worm</name>
    <dbReference type="NCBI Taxonomy" id="135651"/>
    <lineage>
        <taxon>Eukaryota</taxon>
        <taxon>Metazoa</taxon>
        <taxon>Ecdysozoa</taxon>
        <taxon>Nematoda</taxon>
        <taxon>Chromadorea</taxon>
        <taxon>Rhabditida</taxon>
        <taxon>Rhabditina</taxon>
        <taxon>Rhabditomorpha</taxon>
        <taxon>Rhabditoidea</taxon>
        <taxon>Rhabditidae</taxon>
        <taxon>Peloderinae</taxon>
        <taxon>Caenorhabditis</taxon>
    </lineage>
</organism>
<dbReference type="EMBL" id="GL379922">
    <property type="protein sequence ID" value="EGT35443.1"/>
    <property type="molecule type" value="Genomic_DNA"/>
</dbReference>
<dbReference type="SUPFAM" id="SSF51735">
    <property type="entry name" value="NAD(P)-binding Rossmann-fold domains"/>
    <property type="match status" value="1"/>
</dbReference>
<keyword evidence="11" id="KW-0520">NAD</keyword>
<accession>G0NQ37</accession>
<dbReference type="Proteomes" id="UP000008068">
    <property type="component" value="Unassembled WGS sequence"/>
</dbReference>
<reference evidence="20" key="1">
    <citation type="submission" date="2011-07" db="EMBL/GenBank/DDBJ databases">
        <authorList>
            <consortium name="Caenorhabditis brenneri Sequencing and Analysis Consortium"/>
            <person name="Wilson R.K."/>
        </authorList>
    </citation>
    <scope>NUCLEOTIDE SEQUENCE [LARGE SCALE GENOMIC DNA]</scope>
    <source>
        <strain evidence="20">PB2801</strain>
    </source>
</reference>
<comment type="similarity">
    <text evidence="3 16">Belongs to the glyceraldehyde-3-phosphate dehydrogenase family.</text>
</comment>
<dbReference type="InterPro" id="IPR006424">
    <property type="entry name" value="Glyceraldehyde-3-P_DH_1"/>
</dbReference>
<evidence type="ECO:0000256" key="6">
    <source>
        <dbReference type="ARBA" id="ARBA00013119"/>
    </source>
</evidence>
<evidence type="ECO:0000256" key="12">
    <source>
        <dbReference type="ARBA" id="ARBA00023152"/>
    </source>
</evidence>
<dbReference type="InterPro" id="IPR014729">
    <property type="entry name" value="Rossmann-like_a/b/a_fold"/>
</dbReference>
<name>G0NQ37_CAEBE</name>
<comment type="function">
    <text evidence="13">Heterodimeric electron transfer flavoprotein that accepts electrons from several mitochondrial dehydrogenases, including acyl-CoA dehydrogenases, glutaryl-CoA and sarcosine dehydrogenase. It transfers the electrons to the main mitochondrial respiratory chain via ETF-ubiquinone oxidoreductase. Required for normal mitochondrial fatty acid oxidation and normal amino acid metabolism. ETFB binds an AMP molecule that probably has a purely structural role.</text>
</comment>
<dbReference type="InterPro" id="IPR036291">
    <property type="entry name" value="NAD(P)-bd_dom_sf"/>
</dbReference>
<dbReference type="STRING" id="135651.G0NQ37"/>
<comment type="pathway">
    <text evidence="2">Carbohydrate degradation; glycolysis; pyruvate from D-glyceraldehyde 3-phosphate: step 1/5.</text>
</comment>
<evidence type="ECO:0000256" key="8">
    <source>
        <dbReference type="ARBA" id="ARBA00022448"/>
    </source>
</evidence>
<dbReference type="InterPro" id="IPR014730">
    <property type="entry name" value="ETF_a/b_N"/>
</dbReference>
<evidence type="ECO:0000313" key="19">
    <source>
        <dbReference type="EMBL" id="EGT35443.1"/>
    </source>
</evidence>
<evidence type="ECO:0000256" key="14">
    <source>
        <dbReference type="ARBA" id="ARBA00046893"/>
    </source>
</evidence>
<dbReference type="Gene3D" id="3.40.50.720">
    <property type="entry name" value="NAD(P)-binding Rossmann-like Domain"/>
    <property type="match status" value="1"/>
</dbReference>
<dbReference type="InterPro" id="IPR020831">
    <property type="entry name" value="GlycerAld/Erythrose_P_DH"/>
</dbReference>
<dbReference type="PANTHER" id="PTHR10836:SF65">
    <property type="entry name" value="GLYCERALDEHYDE-3-PHOSPHATE DEHYDROGENASE 1-RELATED"/>
    <property type="match status" value="1"/>
</dbReference>
<dbReference type="OrthoDB" id="1152826at2759"/>
<keyword evidence="8" id="KW-0813">Transport</keyword>
<keyword evidence="9" id="KW-0249">Electron transport</keyword>
<protein>
    <recommendedName>
        <fullName evidence="7">Electron transfer flavoprotein subunit beta</fullName>
        <ecNumber evidence="6">1.2.1.12</ecNumber>
    </recommendedName>
</protein>
<dbReference type="PRINTS" id="PR00078">
    <property type="entry name" value="G3PDHDRGNASE"/>
</dbReference>
<evidence type="ECO:0000256" key="2">
    <source>
        <dbReference type="ARBA" id="ARBA00004869"/>
    </source>
</evidence>
<dbReference type="InParanoid" id="G0NQ37"/>
<dbReference type="NCBIfam" id="TIGR01534">
    <property type="entry name" value="GAPDH-I"/>
    <property type="match status" value="1"/>
</dbReference>
<dbReference type="PANTHER" id="PTHR10836">
    <property type="entry name" value="GLYCERALDEHYDE 3-PHOSPHATE DEHYDROGENASE"/>
    <property type="match status" value="1"/>
</dbReference>
<dbReference type="HOGENOM" id="CLU_422254_0_0_1"/>
<comment type="catalytic activity">
    <reaction evidence="15">
        <text>D-glyceraldehyde 3-phosphate + phosphate + NAD(+) = (2R)-3-phospho-glyceroyl phosphate + NADH + H(+)</text>
        <dbReference type="Rhea" id="RHEA:10300"/>
        <dbReference type="ChEBI" id="CHEBI:15378"/>
        <dbReference type="ChEBI" id="CHEBI:43474"/>
        <dbReference type="ChEBI" id="CHEBI:57540"/>
        <dbReference type="ChEBI" id="CHEBI:57604"/>
        <dbReference type="ChEBI" id="CHEBI:57945"/>
        <dbReference type="ChEBI" id="CHEBI:59776"/>
        <dbReference type="EC" id="1.2.1.12"/>
    </reaction>
</comment>
<dbReference type="FunFam" id="3.40.50.720:FF:000266">
    <property type="entry name" value="Glyceraldehyde-3-phosphate dehydrogenase"/>
    <property type="match status" value="1"/>
</dbReference>
<dbReference type="eggNOG" id="KOG3180">
    <property type="taxonomic scope" value="Eukaryota"/>
</dbReference>
<evidence type="ECO:0000313" key="20">
    <source>
        <dbReference type="Proteomes" id="UP000008068"/>
    </source>
</evidence>
<dbReference type="FunFam" id="3.40.50.620:FF:000011">
    <property type="entry name" value="Electron transfer flavoprotein subunit beta"/>
    <property type="match status" value="1"/>
</dbReference>
<dbReference type="GO" id="GO:0006096">
    <property type="term" value="P:glycolytic process"/>
    <property type="evidence" value="ECO:0007669"/>
    <property type="project" value="UniProtKB-KW"/>
</dbReference>
<keyword evidence="12" id="KW-0324">Glycolysis</keyword>
<dbReference type="SMART" id="SM00846">
    <property type="entry name" value="Gp_dh_N"/>
    <property type="match status" value="1"/>
</dbReference>
<dbReference type="GO" id="GO:0019682">
    <property type="term" value="P:glyceraldehyde-3-phosphate metabolic process"/>
    <property type="evidence" value="ECO:0007669"/>
    <property type="project" value="UniProtKB-ARBA"/>
</dbReference>
<evidence type="ECO:0000256" key="11">
    <source>
        <dbReference type="ARBA" id="ARBA00023027"/>
    </source>
</evidence>
<evidence type="ECO:0000256" key="9">
    <source>
        <dbReference type="ARBA" id="ARBA00022982"/>
    </source>
</evidence>
<gene>
    <name evidence="19" type="ORF">CAEBREN_09498</name>
</gene>
<evidence type="ECO:0000256" key="10">
    <source>
        <dbReference type="ARBA" id="ARBA00023002"/>
    </source>
</evidence>
<dbReference type="Gene3D" id="3.40.50.620">
    <property type="entry name" value="HUPs"/>
    <property type="match status" value="1"/>
</dbReference>
<dbReference type="CDD" id="cd05214">
    <property type="entry name" value="GAPDH_I_N"/>
    <property type="match status" value="1"/>
</dbReference>
<evidence type="ECO:0000256" key="4">
    <source>
        <dbReference type="ARBA" id="ARBA00007557"/>
    </source>
</evidence>
<dbReference type="GO" id="GO:0051287">
    <property type="term" value="F:NAD binding"/>
    <property type="evidence" value="ECO:0007669"/>
    <property type="project" value="InterPro"/>
</dbReference>
<evidence type="ECO:0000256" key="7">
    <source>
        <dbReference type="ARBA" id="ARBA00016797"/>
    </source>
</evidence>
<dbReference type="GO" id="GO:0004365">
    <property type="term" value="F:glyceraldehyde-3-phosphate dehydrogenase (NAD+) (phosphorylating) activity"/>
    <property type="evidence" value="ECO:0007669"/>
    <property type="project" value="UniProtKB-EC"/>
</dbReference>
<dbReference type="AlphaFoldDB" id="G0NQ37"/>
<dbReference type="InterPro" id="IPR033948">
    <property type="entry name" value="ETF_beta_N"/>
</dbReference>
<dbReference type="SMART" id="SM00893">
    <property type="entry name" value="ETF"/>
    <property type="match status" value="1"/>
</dbReference>
<dbReference type="EC" id="1.2.1.12" evidence="6"/>
<dbReference type="GO" id="GO:0005759">
    <property type="term" value="C:mitochondrial matrix"/>
    <property type="evidence" value="ECO:0007669"/>
    <property type="project" value="UniProtKB-SubCell"/>
</dbReference>
<dbReference type="CDD" id="cd18126">
    <property type="entry name" value="GAPDH_I_C"/>
    <property type="match status" value="1"/>
</dbReference>
<dbReference type="Pfam" id="PF01012">
    <property type="entry name" value="ETF"/>
    <property type="match status" value="1"/>
</dbReference>
<keyword evidence="10" id="KW-0560">Oxidoreductase</keyword>
<dbReference type="GO" id="GO:0006006">
    <property type="term" value="P:glucose metabolic process"/>
    <property type="evidence" value="ECO:0007669"/>
    <property type="project" value="InterPro"/>
</dbReference>
<evidence type="ECO:0000256" key="13">
    <source>
        <dbReference type="ARBA" id="ARBA00045835"/>
    </source>
</evidence>
<dbReference type="GO" id="GO:0005829">
    <property type="term" value="C:cytosol"/>
    <property type="evidence" value="ECO:0007669"/>
    <property type="project" value="TreeGrafter"/>
</dbReference>
<comment type="subcellular location">
    <subcellularLocation>
        <location evidence="1">Mitochondrion matrix</location>
    </subcellularLocation>
</comment>
<dbReference type="FunFam" id="3.30.360.10:FF:000001">
    <property type="entry name" value="Glyceraldehyde-3-phosphate dehydrogenase"/>
    <property type="match status" value="1"/>
</dbReference>
<dbReference type="GO" id="GO:0050661">
    <property type="term" value="F:NADP binding"/>
    <property type="evidence" value="ECO:0007669"/>
    <property type="project" value="InterPro"/>
</dbReference>
<evidence type="ECO:0000256" key="1">
    <source>
        <dbReference type="ARBA" id="ARBA00004305"/>
    </source>
</evidence>
<dbReference type="SUPFAM" id="SSF55347">
    <property type="entry name" value="Glyceraldehyde-3-phosphate dehydrogenase-like, C-terminal domain"/>
    <property type="match status" value="1"/>
</dbReference>
<evidence type="ECO:0000259" key="17">
    <source>
        <dbReference type="SMART" id="SM00846"/>
    </source>
</evidence>
<comment type="subunit">
    <text evidence="14">Heterodimer composed of ETFA and ETFB. Identified in a complex that contains ETFA, ETFB and ETFRF1. Interacts with ACADM.</text>
</comment>
<dbReference type="InterPro" id="IPR020829">
    <property type="entry name" value="GlycerAld_3-P_DH_cat"/>
</dbReference>
<dbReference type="GO" id="GO:0033539">
    <property type="term" value="P:fatty acid beta-oxidation using acyl-CoA dehydrogenase"/>
    <property type="evidence" value="ECO:0007669"/>
    <property type="project" value="UniProtKB-ARBA"/>
</dbReference>
<dbReference type="InterPro" id="IPR020828">
    <property type="entry name" value="GlycerAld_3-P_DH_NAD(P)-bd"/>
</dbReference>
<dbReference type="SUPFAM" id="SSF52402">
    <property type="entry name" value="Adenine nucleotide alpha hydrolases-like"/>
    <property type="match status" value="1"/>
</dbReference>
<keyword evidence="20" id="KW-1185">Reference proteome</keyword>
<evidence type="ECO:0000256" key="5">
    <source>
        <dbReference type="ARBA" id="ARBA00011881"/>
    </source>
</evidence>
<evidence type="ECO:0000256" key="3">
    <source>
        <dbReference type="ARBA" id="ARBA00007406"/>
    </source>
</evidence>
<dbReference type="CDD" id="cd01714">
    <property type="entry name" value="ETF_beta"/>
    <property type="match status" value="1"/>
</dbReference>
<dbReference type="eggNOG" id="KOG0657">
    <property type="taxonomic scope" value="Eukaryota"/>
</dbReference>
<comment type="subunit">
    <text evidence="5">Homotetramer.</text>
</comment>
<feature type="domain" description="Electron transfer flavoprotein alpha/beta-subunit N-terminal" evidence="18">
    <location>
        <begin position="417"/>
        <end position="610"/>
    </location>
</feature>
<evidence type="ECO:0000256" key="16">
    <source>
        <dbReference type="RuleBase" id="RU000397"/>
    </source>
</evidence>
<evidence type="ECO:0000256" key="15">
    <source>
        <dbReference type="ARBA" id="ARBA00047698"/>
    </source>
</evidence>
<dbReference type="Pfam" id="PF00044">
    <property type="entry name" value="Gp_dh_N"/>
    <property type="match status" value="1"/>
</dbReference>